<dbReference type="SUPFAM" id="SSF51658">
    <property type="entry name" value="Xylose isomerase-like"/>
    <property type="match status" value="1"/>
</dbReference>
<feature type="domain" description="Xylose isomerase-like TIM barrel" evidence="1">
    <location>
        <begin position="25"/>
        <end position="273"/>
    </location>
</feature>
<dbReference type="Pfam" id="PF01261">
    <property type="entry name" value="AP_endonuc_2"/>
    <property type="match status" value="1"/>
</dbReference>
<dbReference type="PANTHER" id="PTHR12110">
    <property type="entry name" value="HYDROXYPYRUVATE ISOMERASE"/>
    <property type="match status" value="1"/>
</dbReference>
<dbReference type="RefSeq" id="WP_105299949.1">
    <property type="nucleotide sequence ID" value="NZ_CAKMCP010000001.1"/>
</dbReference>
<keyword evidence="2" id="KW-0456">Lyase</keyword>
<organism evidence="2 3">
    <name type="scientific">Latilactobacillus sakei</name>
    <name type="common">Lactobacillus sakei</name>
    <dbReference type="NCBI Taxonomy" id="1599"/>
    <lineage>
        <taxon>Bacteria</taxon>
        <taxon>Bacillati</taxon>
        <taxon>Bacillota</taxon>
        <taxon>Bacilli</taxon>
        <taxon>Lactobacillales</taxon>
        <taxon>Lactobacillaceae</taxon>
        <taxon>Latilactobacillus</taxon>
    </lineage>
</organism>
<reference evidence="2 3" key="1">
    <citation type="submission" date="2018-02" db="EMBL/GenBank/DDBJ databases">
        <authorList>
            <person name="Rodrigo-Torres L."/>
            <person name="Arahal R. D."/>
            <person name="Lucena T."/>
        </authorList>
    </citation>
    <scope>NUCLEOTIDE SEQUENCE [LARGE SCALE GENOMIC DNA]</scope>
    <source>
        <strain evidence="2 3">CECT 9267</strain>
    </source>
</reference>
<protein>
    <submittedName>
        <fullName evidence="2">Inosose dehydratase</fullName>
        <ecNumber evidence="2">4.2.1.44</ecNumber>
    </submittedName>
</protein>
<evidence type="ECO:0000313" key="3">
    <source>
        <dbReference type="Proteomes" id="UP000239650"/>
    </source>
</evidence>
<dbReference type="EC" id="4.2.1.44" evidence="2"/>
<dbReference type="GO" id="GO:0050114">
    <property type="term" value="F:myo-inosose-2 dehydratase activity"/>
    <property type="evidence" value="ECO:0007669"/>
    <property type="project" value="UniProtKB-EC"/>
</dbReference>
<dbReference type="PANTHER" id="PTHR12110:SF21">
    <property type="entry name" value="XYLOSE ISOMERASE-LIKE TIM BARREL DOMAIN-CONTAINING PROTEIN"/>
    <property type="match status" value="1"/>
</dbReference>
<dbReference type="InterPro" id="IPR050312">
    <property type="entry name" value="IolE/XylAMocC-like"/>
</dbReference>
<comment type="caution">
    <text evidence="2">The sequence shown here is derived from an EMBL/GenBank/DDBJ whole genome shotgun (WGS) entry which is preliminary data.</text>
</comment>
<evidence type="ECO:0000313" key="2">
    <source>
        <dbReference type="EMBL" id="SPE18475.1"/>
    </source>
</evidence>
<proteinExistence type="predicted"/>
<dbReference type="EMBL" id="OKRC01000001">
    <property type="protein sequence ID" value="SPE18475.1"/>
    <property type="molecule type" value="Genomic_DNA"/>
</dbReference>
<dbReference type="Proteomes" id="UP000239650">
    <property type="component" value="Unassembled WGS sequence"/>
</dbReference>
<sequence length="280" mass="30620">MLTLGLRAHDFMISDDLEQLTQTIADNGVRVVQFANGISLPHLSQNGRGISAGLGLQVNQMMQAKKLQIGVLSSYINLIDPDETKQAANIAQFKQYLTLAGTYGAHLVATEPGSLDPEFKPTTRNYTPEVVQKTIANVQTLVATAEKVGQLVGIEAGINHPIHSLETIDQLLKTVDSPNLKIILDPVNLLNEDNKGDLYQILEEGLARFGDAIYAVHVKDYQFETTKDIMAPGTGVMDFERFFKIMAHYQPAGLVILDEAPREGLEAGIQLLQQTIAKIG</sequence>
<dbReference type="Gene3D" id="3.20.20.150">
    <property type="entry name" value="Divalent-metal-dependent TIM barrel enzymes"/>
    <property type="match status" value="1"/>
</dbReference>
<dbReference type="InterPro" id="IPR013022">
    <property type="entry name" value="Xyl_isomerase-like_TIM-brl"/>
</dbReference>
<name>A0AAE8J353_LATSK</name>
<evidence type="ECO:0000259" key="1">
    <source>
        <dbReference type="Pfam" id="PF01261"/>
    </source>
</evidence>
<dbReference type="AlphaFoldDB" id="A0AAE8J353"/>
<accession>A0AAE8J353</accession>
<gene>
    <name evidence="2" type="primary">iolE</name>
    <name evidence="2" type="ORF">LAS9267_00122</name>
</gene>
<dbReference type="InterPro" id="IPR036237">
    <property type="entry name" value="Xyl_isomerase-like_sf"/>
</dbReference>